<organism evidence="2 3">
    <name type="scientific">Lysinibacillus capsici</name>
    <dbReference type="NCBI Taxonomy" id="2115968"/>
    <lineage>
        <taxon>Bacteria</taxon>
        <taxon>Bacillati</taxon>
        <taxon>Bacillota</taxon>
        <taxon>Bacilli</taxon>
        <taxon>Bacillales</taxon>
        <taxon>Bacillaceae</taxon>
        <taxon>Lysinibacillus</taxon>
    </lineage>
</organism>
<reference evidence="2 3" key="1">
    <citation type="submission" date="2018-06" db="EMBL/GenBank/DDBJ databases">
        <authorList>
            <consortium name="Pathogen Informatics"/>
            <person name="Doyle S."/>
        </authorList>
    </citation>
    <scope>NUCLEOTIDE SEQUENCE [LARGE SCALE GENOMIC DNA]</scope>
    <source>
        <strain evidence="2 3">NCTC7582</strain>
    </source>
</reference>
<dbReference type="InterPro" id="IPR025736">
    <property type="entry name" value="PucR_C-HTH_dom"/>
</dbReference>
<dbReference type="Proteomes" id="UP000251431">
    <property type="component" value="Unassembled WGS sequence"/>
</dbReference>
<dbReference type="Pfam" id="PF13556">
    <property type="entry name" value="HTH_30"/>
    <property type="match status" value="1"/>
</dbReference>
<dbReference type="InterPro" id="IPR051448">
    <property type="entry name" value="CdaR-like_regulators"/>
</dbReference>
<dbReference type="InterPro" id="IPR009057">
    <property type="entry name" value="Homeodomain-like_sf"/>
</dbReference>
<evidence type="ECO:0000313" key="3">
    <source>
        <dbReference type="Proteomes" id="UP000251431"/>
    </source>
</evidence>
<proteinExistence type="predicted"/>
<evidence type="ECO:0000259" key="1">
    <source>
        <dbReference type="Pfam" id="PF13556"/>
    </source>
</evidence>
<dbReference type="InterPro" id="IPR042070">
    <property type="entry name" value="PucR_C-HTH_sf"/>
</dbReference>
<protein>
    <submittedName>
        <fullName evidence="2">PucR family transcriptional regulator</fullName>
    </submittedName>
</protein>
<gene>
    <name evidence="2" type="ORF">NCTC7582_01872</name>
</gene>
<dbReference type="Gene3D" id="1.10.10.2840">
    <property type="entry name" value="PucR C-terminal helix-turn-helix domain"/>
    <property type="match status" value="1"/>
</dbReference>
<dbReference type="EMBL" id="UAQE01000001">
    <property type="protein sequence ID" value="SPT98715.1"/>
    <property type="molecule type" value="Genomic_DNA"/>
</dbReference>
<name>A0A2X0XHZ0_9BACI</name>
<dbReference type="RefSeq" id="WP_112117107.1">
    <property type="nucleotide sequence ID" value="NZ_UAQE01000001.1"/>
</dbReference>
<dbReference type="PANTHER" id="PTHR33744:SF15">
    <property type="entry name" value="CARBOHYDRATE DIACID REGULATOR"/>
    <property type="match status" value="1"/>
</dbReference>
<dbReference type="AlphaFoldDB" id="A0A2X0XHZ0"/>
<feature type="domain" description="PucR C-terminal helix-turn-helix" evidence="1">
    <location>
        <begin position="225"/>
        <end position="281"/>
    </location>
</feature>
<sequence length="287" mass="34118">MDLQKLQQRFPLLSPFSGKTDGNYVFNFDNQLYEIPIHTMTQNEYELLRIFSGPTVLYDNIDMIWLDYFTDKTDIAPTNLSMHRLLFLHFDKDFTTPTLLRSVFEALLGKDIILLSLQPQLFVIIECIDYNEEFLDLTHYVNPIMADLETHFKIFVSDIIHNITTTKERFNWYVHLLPSIWTYTPKHVLTQQEILVPYITRHLAYQEKETFISSILKRATSQPELLHTIKKLIECDGNITLASKKMYMHRNTLQNRLEKFQQMTQKDIRQFSHRLEVYLAIIFLESL</sequence>
<evidence type="ECO:0000313" key="2">
    <source>
        <dbReference type="EMBL" id="SPT98715.1"/>
    </source>
</evidence>
<accession>A0A2X0XHZ0</accession>
<dbReference type="PANTHER" id="PTHR33744">
    <property type="entry name" value="CARBOHYDRATE DIACID REGULATOR"/>
    <property type="match status" value="1"/>
</dbReference>
<dbReference type="SUPFAM" id="SSF46689">
    <property type="entry name" value="Homeodomain-like"/>
    <property type="match status" value="1"/>
</dbReference>